<dbReference type="Gene3D" id="3.40.225.10">
    <property type="entry name" value="Class II aldolase/adducin N-terminal domain"/>
    <property type="match status" value="1"/>
</dbReference>
<dbReference type="InterPro" id="IPR019293">
    <property type="entry name" value="ThiN"/>
</dbReference>
<dbReference type="Proteomes" id="UP000885672">
    <property type="component" value="Unassembled WGS sequence"/>
</dbReference>
<evidence type="ECO:0000259" key="1">
    <source>
        <dbReference type="Pfam" id="PF10120"/>
    </source>
</evidence>
<proteinExistence type="predicted"/>
<organism evidence="2">
    <name type="scientific">candidate division WOR-3 bacterium</name>
    <dbReference type="NCBI Taxonomy" id="2052148"/>
    <lineage>
        <taxon>Bacteria</taxon>
        <taxon>Bacteria division WOR-3</taxon>
    </lineage>
</organism>
<comment type="caution">
    <text evidence="2">The sequence shown here is derived from an EMBL/GenBank/DDBJ whole genome shotgun (WGS) entry which is preliminary data.</text>
</comment>
<sequence length="211" mass="22802">MSPPGEEHGPEQRFAHALDTLRACPEFARLIPEVRSNLVCAPPGAEGPGDVLAVEGRITVVGGLPHPSGPPRAGASDHMARLVLELNRRDPAVRAGINFASTPALDRWLDRYAAERDWVVGVIDRGREPAALEREERPSIPWKAEEAIRAAGGRIPKLMRETAAVGKEPLSFLVGSDPASVVEDACALARAWAAEAGDRYITRWAQTEEPQ</sequence>
<keyword evidence="2" id="KW-0808">Transferase</keyword>
<keyword evidence="2" id="KW-0418">Kinase</keyword>
<evidence type="ECO:0000313" key="2">
    <source>
        <dbReference type="EMBL" id="HDQ98800.1"/>
    </source>
</evidence>
<dbReference type="Pfam" id="PF10120">
    <property type="entry name" value="ThiN"/>
    <property type="match status" value="1"/>
</dbReference>
<dbReference type="PANTHER" id="PTHR40730">
    <property type="entry name" value="TRANSCRIPTIONAL REGULATOR PROTEIN-LIKE PROTEIN"/>
    <property type="match status" value="1"/>
</dbReference>
<accession>A0A7V0T4P1</accession>
<dbReference type="GO" id="GO:0016301">
    <property type="term" value="F:kinase activity"/>
    <property type="evidence" value="ECO:0007669"/>
    <property type="project" value="UniProtKB-KW"/>
</dbReference>
<protein>
    <submittedName>
        <fullName evidence="2">Phosphomethylpyrimidine kinase</fullName>
    </submittedName>
</protein>
<gene>
    <name evidence="2" type="ORF">ENN51_00735</name>
</gene>
<dbReference type="SUPFAM" id="SSF53639">
    <property type="entry name" value="AraD/HMP-PK domain-like"/>
    <property type="match status" value="1"/>
</dbReference>
<dbReference type="AlphaFoldDB" id="A0A7V0T4P1"/>
<name>A0A7V0T4P1_UNCW3</name>
<dbReference type="EMBL" id="DSBX01000021">
    <property type="protein sequence ID" value="HDQ98800.1"/>
    <property type="molecule type" value="Genomic_DNA"/>
</dbReference>
<dbReference type="PANTHER" id="PTHR40730:SF4">
    <property type="entry name" value="TRANSCRIPTIONAL REGULATOR"/>
    <property type="match status" value="1"/>
</dbReference>
<feature type="domain" description="Thiamine-phosphate synthase ThiN" evidence="1">
    <location>
        <begin position="16"/>
        <end position="185"/>
    </location>
</feature>
<reference evidence="2" key="1">
    <citation type="journal article" date="2020" name="mSystems">
        <title>Genome- and Community-Level Interaction Insights into Carbon Utilization and Element Cycling Functions of Hydrothermarchaeota in Hydrothermal Sediment.</title>
        <authorList>
            <person name="Zhou Z."/>
            <person name="Liu Y."/>
            <person name="Xu W."/>
            <person name="Pan J."/>
            <person name="Luo Z.H."/>
            <person name="Li M."/>
        </authorList>
    </citation>
    <scope>NUCLEOTIDE SEQUENCE [LARGE SCALE GENOMIC DNA]</scope>
    <source>
        <strain evidence="2">SpSt-1182</strain>
    </source>
</reference>
<dbReference type="InterPro" id="IPR036409">
    <property type="entry name" value="Aldolase_II/adducin_N_sf"/>
</dbReference>